<organism evidence="1 2">
    <name type="scientific">Pseudomonas fluorescens</name>
    <dbReference type="NCBI Taxonomy" id="294"/>
    <lineage>
        <taxon>Bacteria</taxon>
        <taxon>Pseudomonadati</taxon>
        <taxon>Pseudomonadota</taxon>
        <taxon>Gammaproteobacteria</taxon>
        <taxon>Pseudomonadales</taxon>
        <taxon>Pseudomonadaceae</taxon>
        <taxon>Pseudomonas</taxon>
    </lineage>
</organism>
<protein>
    <submittedName>
        <fullName evidence="1">Uncharacterized protein</fullName>
    </submittedName>
</protein>
<evidence type="ECO:0000313" key="1">
    <source>
        <dbReference type="EMBL" id="VVO07098.1"/>
    </source>
</evidence>
<accession>A0A5E7CYU0</accession>
<name>A0A5E7CYU0_PSEFL</name>
<gene>
    <name evidence="1" type="ORF">PS712_03148</name>
</gene>
<sequence>MPAQTRFRLGRAARKNQWIVHPSIRRPGRADLQRHRWRRSQRGALRIEHQGFECARVSAEVRPTRQLRQAQTRRCKPASGAFGFDPVEHLGAHAELQSHRTHQAHQQETDQQLGTNFRYDFRGVLGRQHSQPTGESRQMNEHQRLVAQHQQHIGDGFSRRLQELLQFGFGQVFKELRAIGPQIGDQGVKLLHVIPKAVKCVINAAPVGALQHAVALGEIRFGKPGPQRLKLGVPFVAQPAFQLCQHALIGVVECLDVRRGDVGKKGDAIAIAAPAIGDFQDAGGADGFVNGLAKCRTISILCQQRFKRHRRVANRHETRGFKQMHQRQRTAGGAACDGGADGYGRMLRRSETHFIADREHLLDAQRAAAPEIFRPAVVAVEAEAKITEQRFDVRLPRVHRRHHQQADGVVQGQQLVGIKHARNFAWVNGRGTLRWIGRERSRERRCLL</sequence>
<reference evidence="1 2" key="1">
    <citation type="submission" date="2019-09" db="EMBL/GenBank/DDBJ databases">
        <authorList>
            <person name="Chandra G."/>
            <person name="Truman W A."/>
        </authorList>
    </citation>
    <scope>NUCLEOTIDE SEQUENCE [LARGE SCALE GENOMIC DNA]</scope>
    <source>
        <strain evidence="1">PS712</strain>
    </source>
</reference>
<dbReference type="EMBL" id="CABVIB010000015">
    <property type="protein sequence ID" value="VVO07098.1"/>
    <property type="molecule type" value="Genomic_DNA"/>
</dbReference>
<dbReference type="Proteomes" id="UP000326018">
    <property type="component" value="Unassembled WGS sequence"/>
</dbReference>
<proteinExistence type="predicted"/>
<evidence type="ECO:0000313" key="2">
    <source>
        <dbReference type="Proteomes" id="UP000326018"/>
    </source>
</evidence>
<dbReference type="AlphaFoldDB" id="A0A5E7CYU0"/>